<dbReference type="eggNOG" id="COG2812">
    <property type="taxonomic scope" value="Bacteria"/>
</dbReference>
<evidence type="ECO:0000313" key="3">
    <source>
        <dbReference type="Proteomes" id="UP000019102"/>
    </source>
</evidence>
<evidence type="ECO:0000313" key="2">
    <source>
        <dbReference type="EMBL" id="GAE95412.1"/>
    </source>
</evidence>
<comment type="caution">
    <text evidence="2">The sequence shown here is derived from an EMBL/GenBank/DDBJ whole genome shotgun (WGS) entry which is preliminary data.</text>
</comment>
<reference evidence="2 3" key="1">
    <citation type="journal article" date="2014" name="Genome Announc.">
        <title>Draft Genome Sequence of the Boron-Tolerant and Moderately Halotolerant Bacterium Gracilibacillus boraciitolerans JCM 21714T.</title>
        <authorList>
            <person name="Ahmed I."/>
            <person name="Oshima K."/>
            <person name="Suda W."/>
            <person name="Kitamura K."/>
            <person name="Iida T."/>
            <person name="Ohmori Y."/>
            <person name="Fujiwara T."/>
            <person name="Hattori M."/>
            <person name="Ohkuma M."/>
        </authorList>
    </citation>
    <scope>NUCLEOTIDE SEQUENCE [LARGE SCALE GENOMIC DNA]</scope>
    <source>
        <strain evidence="2 3">JCM 21714</strain>
    </source>
</reference>
<dbReference type="EMBL" id="BAVS01000057">
    <property type="protein sequence ID" value="GAE95412.1"/>
    <property type="molecule type" value="Genomic_DNA"/>
</dbReference>
<feature type="compositionally biased region" description="Polar residues" evidence="1">
    <location>
        <begin position="49"/>
        <end position="77"/>
    </location>
</feature>
<dbReference type="STRING" id="1298598.JCM21714_4650"/>
<evidence type="ECO:0000256" key="1">
    <source>
        <dbReference type="SAM" id="MobiDB-lite"/>
    </source>
</evidence>
<protein>
    <submittedName>
        <fullName evidence="2">Uncharacterized protein</fullName>
    </submittedName>
</protein>
<feature type="region of interest" description="Disordered" evidence="1">
    <location>
        <begin position="49"/>
        <end position="80"/>
    </location>
</feature>
<dbReference type="Proteomes" id="UP000019102">
    <property type="component" value="Unassembled WGS sequence"/>
</dbReference>
<accession>W4VQC3</accession>
<keyword evidence="3" id="KW-1185">Reference proteome</keyword>
<dbReference type="AlphaFoldDB" id="W4VQC3"/>
<gene>
    <name evidence="2" type="ORF">JCM21714_4650</name>
</gene>
<name>W4VQC3_9BACI</name>
<sequence>MDQQPKVFIEVAILKICDKGYKPKQSDVPIPAIEQLNDRINQLEQQLKQISSQTSETNQPAQMTNAPKRNASANRNSFKVPIDRIRNVLNDASNQLSRKFDHNGQHLWMR</sequence>
<proteinExistence type="predicted"/>
<organism evidence="2 3">
    <name type="scientific">Gracilibacillus boraciitolerans JCM 21714</name>
    <dbReference type="NCBI Taxonomy" id="1298598"/>
    <lineage>
        <taxon>Bacteria</taxon>
        <taxon>Bacillati</taxon>
        <taxon>Bacillota</taxon>
        <taxon>Bacilli</taxon>
        <taxon>Bacillales</taxon>
        <taxon>Bacillaceae</taxon>
        <taxon>Gracilibacillus</taxon>
    </lineage>
</organism>